<reference evidence="5" key="1">
    <citation type="submission" date="2017-06" db="EMBL/GenBank/DDBJ databases">
        <authorList>
            <person name="Kim H.J."/>
            <person name="Triplett B.A."/>
        </authorList>
    </citation>
    <scope>NUCLEOTIDE SEQUENCE [LARGE SCALE GENOMIC DNA]</scope>
    <source>
        <strain evidence="5">FRACA_ARgP5</strain>
    </source>
</reference>
<proteinExistence type="predicted"/>
<evidence type="ECO:0000313" key="5">
    <source>
        <dbReference type="EMBL" id="SNQ46547.1"/>
    </source>
</evidence>
<dbReference type="Pfam" id="PF00753">
    <property type="entry name" value="Lactamase_B"/>
    <property type="match status" value="1"/>
</dbReference>
<feature type="region of interest" description="Disordered" evidence="2">
    <location>
        <begin position="111"/>
        <end position="146"/>
    </location>
</feature>
<name>A0A2I2KLK7_9ACTN</name>
<dbReference type="SMART" id="SM00849">
    <property type="entry name" value="Lactamase_B"/>
    <property type="match status" value="1"/>
</dbReference>
<dbReference type="PANTHER" id="PTHR11203:SF37">
    <property type="entry name" value="INTEGRATOR COMPLEX SUBUNIT 11"/>
    <property type="match status" value="1"/>
</dbReference>
<dbReference type="SUPFAM" id="SSF56281">
    <property type="entry name" value="Metallo-hydrolase/oxidoreductase"/>
    <property type="match status" value="1"/>
</dbReference>
<dbReference type="OrthoDB" id="2971563at2"/>
<dbReference type="InterPro" id="IPR050698">
    <property type="entry name" value="MBL"/>
</dbReference>
<dbReference type="Proteomes" id="UP000234331">
    <property type="component" value="Unassembled WGS sequence"/>
</dbReference>
<dbReference type="InterPro" id="IPR001279">
    <property type="entry name" value="Metallo-B-lactamas"/>
</dbReference>
<dbReference type="Gene3D" id="3.40.50.10890">
    <property type="match status" value="1"/>
</dbReference>
<dbReference type="Pfam" id="PF07521">
    <property type="entry name" value="RMMBL"/>
    <property type="match status" value="1"/>
</dbReference>
<feature type="domain" description="Metallo-beta-lactamase" evidence="3">
    <location>
        <begin position="277"/>
        <end position="473"/>
    </location>
</feature>
<feature type="domain" description="Beta-Casp" evidence="4">
    <location>
        <begin position="508"/>
        <end position="617"/>
    </location>
</feature>
<evidence type="ECO:0000256" key="1">
    <source>
        <dbReference type="ARBA" id="ARBA00022801"/>
    </source>
</evidence>
<sequence length="704" mass="72361">MTSVPGATHDPLPPVVLAALRLAATVIAEVGGEPVDPGRVVASREGVFILLDLLAQSAPLRAEVAARLAATAGEGLLLAEGGAFALGLTDRDPAVVGRAAGQVRALLGEQRRAARRDRREQQRAGRATAEQRRDERAKDRLADLRQARDQARRRAALAESDARRSHAELLDLGDELAAQTARAQAAQAQLAAARREASDPLQLAAALAALLRCTAGAGLDQAARLAGLPAELATTVSTWLPALLDAFADPPAPAAASVSARERQPRVDVLGGGTEIGGSCVLITAGDTRLLVDAGSRPGGHRADDLAPPRIADAFAGRLDAVVVTHAHNDHAGWVPAVLARSPHTPVLATEATATLLAPLWIDSAKVLARRGTGDAFEPAPFDADDVQHALRQLRAVPCGRRHRVGDLDVELFPAGHIVGAAGVVVHAGDQRIVVSGDVSRAGQRTVGGIAVPPSARGARLLLLESTYAGAGRMPPREATAARLVADVAAITSAGGRVLIPAFALGRAQEVALTLTERLPDVDIRIDGLARAVTAVYEQQPGPDGGPMRIFGPRVRAVPPGGTQEAIRTLRAGVVIATSGMLTAGPAVSWARALLPDPSAGLMVVGYQDEDSPGARLLALAEAGGGAFELPTRDGPPSVIPVAARVGHHGLGAHASADDLVTITADIGAAEVMLVHGEPKGQATFAARLALRAQPTAATGAWSS</sequence>
<gene>
    <name evidence="5" type="ORF">FRACA_1440011</name>
</gene>
<dbReference type="RefSeq" id="WP_101830549.1">
    <property type="nucleotide sequence ID" value="NZ_FZMO01000051.1"/>
</dbReference>
<evidence type="ECO:0000256" key="2">
    <source>
        <dbReference type="SAM" id="MobiDB-lite"/>
    </source>
</evidence>
<evidence type="ECO:0000259" key="4">
    <source>
        <dbReference type="SMART" id="SM01027"/>
    </source>
</evidence>
<dbReference type="Pfam" id="PF10996">
    <property type="entry name" value="Beta-Casp"/>
    <property type="match status" value="1"/>
</dbReference>
<protein>
    <submittedName>
        <fullName evidence="5">RNA processing exonuclease, beta-lactamase fold, Cft2 family</fullName>
    </submittedName>
</protein>
<dbReference type="CDD" id="cd16295">
    <property type="entry name" value="TTHA0252-CPSF-like_MBL-fold"/>
    <property type="match status" value="1"/>
</dbReference>
<dbReference type="GO" id="GO:0004521">
    <property type="term" value="F:RNA endonuclease activity"/>
    <property type="evidence" value="ECO:0007669"/>
    <property type="project" value="TreeGrafter"/>
</dbReference>
<keyword evidence="6" id="KW-1185">Reference proteome</keyword>
<keyword evidence="1" id="KW-0378">Hydrolase</keyword>
<dbReference type="AlphaFoldDB" id="A0A2I2KLK7"/>
<dbReference type="InterPro" id="IPR022712">
    <property type="entry name" value="Beta_Casp"/>
</dbReference>
<evidence type="ECO:0000259" key="3">
    <source>
        <dbReference type="SMART" id="SM00849"/>
    </source>
</evidence>
<dbReference type="PANTHER" id="PTHR11203">
    <property type="entry name" value="CLEAVAGE AND POLYADENYLATION SPECIFICITY FACTOR FAMILY MEMBER"/>
    <property type="match status" value="1"/>
</dbReference>
<dbReference type="SMART" id="SM01027">
    <property type="entry name" value="Beta-Casp"/>
    <property type="match status" value="1"/>
</dbReference>
<dbReference type="EMBL" id="FZMO01000051">
    <property type="protein sequence ID" value="SNQ46547.1"/>
    <property type="molecule type" value="Genomic_DNA"/>
</dbReference>
<evidence type="ECO:0000313" key="6">
    <source>
        <dbReference type="Proteomes" id="UP000234331"/>
    </source>
</evidence>
<keyword evidence="5" id="KW-0269">Exonuclease</keyword>
<dbReference type="Gene3D" id="3.60.15.10">
    <property type="entry name" value="Ribonuclease Z/Hydroxyacylglutathione hydrolase-like"/>
    <property type="match status" value="1"/>
</dbReference>
<dbReference type="InterPro" id="IPR036866">
    <property type="entry name" value="RibonucZ/Hydroxyglut_hydro"/>
</dbReference>
<dbReference type="GO" id="GO:0004527">
    <property type="term" value="F:exonuclease activity"/>
    <property type="evidence" value="ECO:0007669"/>
    <property type="project" value="UniProtKB-KW"/>
</dbReference>
<organism evidence="5 6">
    <name type="scientific">Frankia canadensis</name>
    <dbReference type="NCBI Taxonomy" id="1836972"/>
    <lineage>
        <taxon>Bacteria</taxon>
        <taxon>Bacillati</taxon>
        <taxon>Actinomycetota</taxon>
        <taxon>Actinomycetes</taxon>
        <taxon>Frankiales</taxon>
        <taxon>Frankiaceae</taxon>
        <taxon>Frankia</taxon>
    </lineage>
</organism>
<keyword evidence="5" id="KW-0540">Nuclease</keyword>
<dbReference type="InterPro" id="IPR011108">
    <property type="entry name" value="RMMBL"/>
</dbReference>
<accession>A0A2I2KLK7</accession>